<dbReference type="Pfam" id="PF07883">
    <property type="entry name" value="Cupin_2"/>
    <property type="match status" value="1"/>
</dbReference>
<dbReference type="InterPro" id="IPR014710">
    <property type="entry name" value="RmlC-like_jellyroll"/>
</dbReference>
<dbReference type="RefSeq" id="WP_425304930.1">
    <property type="nucleotide sequence ID" value="NZ_LT670849.1"/>
</dbReference>
<evidence type="ECO:0000313" key="3">
    <source>
        <dbReference type="Proteomes" id="UP000184096"/>
    </source>
</evidence>
<organism evidence="2 3">
    <name type="scientific">Bradyrhizobium erythrophlei</name>
    <dbReference type="NCBI Taxonomy" id="1437360"/>
    <lineage>
        <taxon>Bacteria</taxon>
        <taxon>Pseudomonadati</taxon>
        <taxon>Pseudomonadota</taxon>
        <taxon>Alphaproteobacteria</taxon>
        <taxon>Hyphomicrobiales</taxon>
        <taxon>Nitrobacteraceae</taxon>
        <taxon>Bradyrhizobium</taxon>
    </lineage>
</organism>
<dbReference type="EMBL" id="LT670849">
    <property type="protein sequence ID" value="SHN83877.1"/>
    <property type="molecule type" value="Genomic_DNA"/>
</dbReference>
<proteinExistence type="predicted"/>
<evidence type="ECO:0000259" key="1">
    <source>
        <dbReference type="Pfam" id="PF07883"/>
    </source>
</evidence>
<reference evidence="3" key="1">
    <citation type="submission" date="2016-11" db="EMBL/GenBank/DDBJ databases">
        <authorList>
            <person name="Varghese N."/>
            <person name="Submissions S."/>
        </authorList>
    </citation>
    <scope>NUCLEOTIDE SEQUENCE [LARGE SCALE GENOMIC DNA]</scope>
    <source>
        <strain evidence="3">GAS401</strain>
    </source>
</reference>
<dbReference type="CDD" id="cd06989">
    <property type="entry name" value="cupin_DRT102"/>
    <property type="match status" value="1"/>
</dbReference>
<dbReference type="InterPro" id="IPR011051">
    <property type="entry name" value="RmlC_Cupin_sf"/>
</dbReference>
<gene>
    <name evidence="2" type="ORF">SAMN05444170_5692</name>
</gene>
<sequence length="138" mass="15268">MTNNSPPTVNSYSVHEDELKWFDVPLVAGGKAALLLRDPTKAGTVVLRFKFPPNRQTPPHRHPYAEYTTILSGKVYYGEGEKFDASNPEIGKVGTFAIVPAGQAHFVWTLDDEAIVQLQFEGPSKTIFVDPADEPLQK</sequence>
<dbReference type="Proteomes" id="UP000184096">
    <property type="component" value="Chromosome I"/>
</dbReference>
<evidence type="ECO:0000313" key="2">
    <source>
        <dbReference type="EMBL" id="SHN83877.1"/>
    </source>
</evidence>
<keyword evidence="3" id="KW-1185">Reference proteome</keyword>
<dbReference type="AlphaFoldDB" id="A0A1M7ULV4"/>
<dbReference type="Gene3D" id="2.60.120.10">
    <property type="entry name" value="Jelly Rolls"/>
    <property type="match status" value="1"/>
</dbReference>
<accession>A0A1M7ULV4</accession>
<protein>
    <submittedName>
        <fullName evidence="2">Cupin domain-containing protein</fullName>
    </submittedName>
</protein>
<name>A0A1M7ULV4_9BRAD</name>
<dbReference type="SUPFAM" id="SSF51182">
    <property type="entry name" value="RmlC-like cupins"/>
    <property type="match status" value="1"/>
</dbReference>
<dbReference type="InterPro" id="IPR013096">
    <property type="entry name" value="Cupin_2"/>
</dbReference>
<feature type="domain" description="Cupin type-2" evidence="1">
    <location>
        <begin position="48"/>
        <end position="114"/>
    </location>
</feature>